<proteinExistence type="predicted"/>
<gene>
    <name evidence="2" type="ORF">CC86DRAFT_434340</name>
</gene>
<evidence type="ECO:0008006" key="4">
    <source>
        <dbReference type="Google" id="ProtNLM"/>
    </source>
</evidence>
<feature type="signal peptide" evidence="1">
    <location>
        <begin position="1"/>
        <end position="15"/>
    </location>
</feature>
<evidence type="ECO:0000256" key="1">
    <source>
        <dbReference type="SAM" id="SignalP"/>
    </source>
</evidence>
<dbReference type="EMBL" id="MU006219">
    <property type="protein sequence ID" value="KAF2830539.1"/>
    <property type="molecule type" value="Genomic_DNA"/>
</dbReference>
<keyword evidence="3" id="KW-1185">Reference proteome</keyword>
<dbReference type="Proteomes" id="UP000799424">
    <property type="component" value="Unassembled WGS sequence"/>
</dbReference>
<feature type="chain" id="PRO_5025560111" description="Transcription factor domain-containing protein" evidence="1">
    <location>
        <begin position="16"/>
        <end position="201"/>
    </location>
</feature>
<accession>A0A6A7ACW6</accession>
<sequence length="201" mass="22432">MLGLTLIRLHGLSLATSTEWLDNLDQGAISNLTFQAMSAALSVSNEKPWSATLPKGVKGSEIATMFRVWAASLPLFVWATTQQIRTWFCIDAPRSGSELVISRIKKLLDDPGDPCVWPRGKCLEPVLVALLYCIEACALKNTWRPWILQTLRRVARLLNLEGPEGFKKTLEFFPSTEGHRMVASGVWAEIAYDMIHVTDAF</sequence>
<organism evidence="2 3">
    <name type="scientific">Ophiobolus disseminans</name>
    <dbReference type="NCBI Taxonomy" id="1469910"/>
    <lineage>
        <taxon>Eukaryota</taxon>
        <taxon>Fungi</taxon>
        <taxon>Dikarya</taxon>
        <taxon>Ascomycota</taxon>
        <taxon>Pezizomycotina</taxon>
        <taxon>Dothideomycetes</taxon>
        <taxon>Pleosporomycetidae</taxon>
        <taxon>Pleosporales</taxon>
        <taxon>Pleosporineae</taxon>
        <taxon>Phaeosphaeriaceae</taxon>
        <taxon>Ophiobolus</taxon>
    </lineage>
</organism>
<reference evidence="2" key="1">
    <citation type="journal article" date="2020" name="Stud. Mycol.">
        <title>101 Dothideomycetes genomes: a test case for predicting lifestyles and emergence of pathogens.</title>
        <authorList>
            <person name="Haridas S."/>
            <person name="Albert R."/>
            <person name="Binder M."/>
            <person name="Bloem J."/>
            <person name="Labutti K."/>
            <person name="Salamov A."/>
            <person name="Andreopoulos B."/>
            <person name="Baker S."/>
            <person name="Barry K."/>
            <person name="Bills G."/>
            <person name="Bluhm B."/>
            <person name="Cannon C."/>
            <person name="Castanera R."/>
            <person name="Culley D."/>
            <person name="Daum C."/>
            <person name="Ezra D."/>
            <person name="Gonzalez J."/>
            <person name="Henrissat B."/>
            <person name="Kuo A."/>
            <person name="Liang C."/>
            <person name="Lipzen A."/>
            <person name="Lutzoni F."/>
            <person name="Magnuson J."/>
            <person name="Mondo S."/>
            <person name="Nolan M."/>
            <person name="Ohm R."/>
            <person name="Pangilinan J."/>
            <person name="Park H.-J."/>
            <person name="Ramirez L."/>
            <person name="Alfaro M."/>
            <person name="Sun H."/>
            <person name="Tritt A."/>
            <person name="Yoshinaga Y."/>
            <person name="Zwiers L.-H."/>
            <person name="Turgeon B."/>
            <person name="Goodwin S."/>
            <person name="Spatafora J."/>
            <person name="Crous P."/>
            <person name="Grigoriev I."/>
        </authorList>
    </citation>
    <scope>NUCLEOTIDE SEQUENCE</scope>
    <source>
        <strain evidence="2">CBS 113818</strain>
    </source>
</reference>
<keyword evidence="1" id="KW-0732">Signal</keyword>
<evidence type="ECO:0000313" key="2">
    <source>
        <dbReference type="EMBL" id="KAF2830539.1"/>
    </source>
</evidence>
<dbReference type="AlphaFoldDB" id="A0A6A7ACW6"/>
<name>A0A6A7ACW6_9PLEO</name>
<protein>
    <recommendedName>
        <fullName evidence="4">Transcription factor domain-containing protein</fullName>
    </recommendedName>
</protein>
<dbReference type="OrthoDB" id="4158087at2759"/>
<evidence type="ECO:0000313" key="3">
    <source>
        <dbReference type="Proteomes" id="UP000799424"/>
    </source>
</evidence>